<keyword evidence="5 9" id="KW-0378">Hydrolase</keyword>
<evidence type="ECO:0000256" key="3">
    <source>
        <dbReference type="ARBA" id="ARBA00016900"/>
    </source>
</evidence>
<reference evidence="10 11" key="1">
    <citation type="submission" date="2024-02" db="EMBL/GenBank/DDBJ databases">
        <title>Discinaceae phylogenomics.</title>
        <authorList>
            <person name="Dirks A.C."/>
            <person name="James T.Y."/>
        </authorList>
    </citation>
    <scope>NUCLEOTIDE SEQUENCE [LARGE SCALE GENOMIC DNA]</scope>
    <source>
        <strain evidence="10 11">ACD0624</strain>
    </source>
</reference>
<organism evidence="10 11">
    <name type="scientific">Discina gigas</name>
    <dbReference type="NCBI Taxonomy" id="1032678"/>
    <lineage>
        <taxon>Eukaryota</taxon>
        <taxon>Fungi</taxon>
        <taxon>Dikarya</taxon>
        <taxon>Ascomycota</taxon>
        <taxon>Pezizomycotina</taxon>
        <taxon>Pezizomycetes</taxon>
        <taxon>Pezizales</taxon>
        <taxon>Discinaceae</taxon>
        <taxon>Discina</taxon>
    </lineage>
</organism>
<comment type="caution">
    <text evidence="10">The sequence shown here is derived from an EMBL/GenBank/DDBJ whole genome shotgun (WGS) entry which is preliminary data.</text>
</comment>
<dbReference type="EMBL" id="JBBBZM010000049">
    <property type="protein sequence ID" value="KAL0636476.1"/>
    <property type="molecule type" value="Genomic_DNA"/>
</dbReference>
<evidence type="ECO:0000313" key="11">
    <source>
        <dbReference type="Proteomes" id="UP001447188"/>
    </source>
</evidence>
<dbReference type="Pfam" id="PF03051">
    <property type="entry name" value="Peptidase_C1_2"/>
    <property type="match status" value="2"/>
</dbReference>
<evidence type="ECO:0000256" key="2">
    <source>
        <dbReference type="ARBA" id="ARBA00012465"/>
    </source>
</evidence>
<proteinExistence type="inferred from homology"/>
<comment type="subcellular location">
    <subcellularLocation>
        <location evidence="9">Mitochondrion</location>
    </subcellularLocation>
    <subcellularLocation>
        <location evidence="9">Cytoplasm</location>
    </subcellularLocation>
</comment>
<evidence type="ECO:0000313" key="10">
    <source>
        <dbReference type="EMBL" id="KAL0636476.1"/>
    </source>
</evidence>
<dbReference type="GO" id="GO:0004197">
    <property type="term" value="F:cysteine-type endopeptidase activity"/>
    <property type="evidence" value="ECO:0007669"/>
    <property type="project" value="UniProtKB-EC"/>
</dbReference>
<dbReference type="PANTHER" id="PTHR10363:SF2">
    <property type="entry name" value="BLEOMYCIN HYDROLASE"/>
    <property type="match status" value="1"/>
</dbReference>
<comment type="function">
    <text evidence="7">The normal physiological role of the enzyme is unknown, but it is not essential for the viability of yeast cells. Has aminopeptidase activity, shortening substrate peptides sequentially by 1 amino acid. Has bleomycin hydrolase activity, which can protect the cell from the toxic effects of bleomycin. Has homocysteine-thiolactonase activity, protecting the cell against homocysteine toxicity. Acts as a repressor in the GAL4 regulatory system, but this does not require either the peptidase or nucleic acid-binding activities.</text>
</comment>
<evidence type="ECO:0000256" key="6">
    <source>
        <dbReference type="ARBA" id="ARBA00022807"/>
    </source>
</evidence>
<gene>
    <name evidence="10" type="primary">LAP3</name>
    <name evidence="10" type="ORF">Q9L58_004526</name>
</gene>
<dbReference type="EC" id="3.4.22.40" evidence="2 9"/>
<comment type="catalytic activity">
    <reaction evidence="1 9">
        <text>Inactivates bleomycin B2 (a cytotoxic glycometallopeptide) by hydrolysis of a carboxyamide bond of beta-aminoalanine, but also shows general aminopeptidase activity. The specificity varies somewhat with source, but amino acid arylamides of Met, Leu and Ala are preferred.</text>
        <dbReference type="EC" id="3.4.22.40"/>
    </reaction>
</comment>
<evidence type="ECO:0000256" key="7">
    <source>
        <dbReference type="ARBA" id="ARBA00025347"/>
    </source>
</evidence>
<dbReference type="InterPro" id="IPR004134">
    <property type="entry name" value="Peptidase_C1B"/>
</dbReference>
<comment type="similarity">
    <text evidence="9">Belongs to the peptidase C1 family.</text>
</comment>
<evidence type="ECO:0000256" key="5">
    <source>
        <dbReference type="ARBA" id="ARBA00022801"/>
    </source>
</evidence>
<dbReference type="Proteomes" id="UP001447188">
    <property type="component" value="Unassembled WGS sequence"/>
</dbReference>
<keyword evidence="6 9" id="KW-0788">Thiol protease</keyword>
<keyword evidence="9" id="KW-0496">Mitochondrion</keyword>
<dbReference type="PROSITE" id="PS00139">
    <property type="entry name" value="THIOL_PROTEASE_CYS"/>
    <property type="match status" value="1"/>
</dbReference>
<keyword evidence="4 9" id="KW-0645">Protease</keyword>
<evidence type="ECO:0000256" key="8">
    <source>
        <dbReference type="ARBA" id="ARBA00026080"/>
    </source>
</evidence>
<evidence type="ECO:0000256" key="4">
    <source>
        <dbReference type="ARBA" id="ARBA00022670"/>
    </source>
</evidence>
<evidence type="ECO:0000256" key="9">
    <source>
        <dbReference type="PIRNR" id="PIRNR005700"/>
    </source>
</evidence>
<keyword evidence="9" id="KW-0963">Cytoplasm</keyword>
<dbReference type="InterPro" id="IPR038765">
    <property type="entry name" value="Papain-like_cys_pep_sf"/>
</dbReference>
<accession>A0ABR3GLP6</accession>
<comment type="subunit">
    <text evidence="8">Homohexamer. Binds to nucleic acids. Binds single-stranded DNA and RNA with higher affinity than double-stranded DNA.</text>
</comment>
<dbReference type="CDD" id="cd00585">
    <property type="entry name" value="Peptidase_C1B"/>
    <property type="match status" value="1"/>
</dbReference>
<dbReference type="SUPFAM" id="SSF54001">
    <property type="entry name" value="Cysteine proteinases"/>
    <property type="match status" value="1"/>
</dbReference>
<name>A0ABR3GLP6_9PEZI</name>
<dbReference type="PANTHER" id="PTHR10363">
    <property type="entry name" value="BLEOMYCIN HYDROLASE"/>
    <property type="match status" value="1"/>
</dbReference>
<sequence length="512" mass="57066">MGSSHSKSRLATYPVSEKNNTRLDSKLSDLSMRDEYADSEIEPSISLRLSSVVKWEEKLFADPKNRLALSALTTHAATAILQKPSVLLNDTHIFSDKVELEGSPVTNQRSSGRCWLFASTNIFRVGLIKKYKLGGFELSQNYLGFWDKLEKANFFLEQVIDTLDEPLDGRLLQWMMVAPVGDGGQWDMVVNLVEKYGLVPQALYPDSFNAKATSRINWLITVKLREAALALREIANSSSSTKSDELQSYKAKIVQQIYGILVLSFGVPPKPEDTFTWNYYEKDGKFHTLTTTPLDFYKENIGALSMGASSILENVLGGDIMGNADKGVGERFSLVNDPRNPYNRLLTVDRLGNVVGGRNVRYVNVDMNTMKAVCIAMIKAQRPVFFGCDVGKFSDMQKGILDTNLFDYELGFNVSLGMDKGQRLLTGESLMTHAMVISGVHIVDGKPTKWRVENSWGDASGEKGYLIMSDDWMSEYCYQTVVDPAYAGKAILDVLKQDPITLPLWDPMGSLA</sequence>
<dbReference type="PIRSF" id="PIRSF005700">
    <property type="entry name" value="PepC"/>
    <property type="match status" value="1"/>
</dbReference>
<dbReference type="Gene3D" id="3.90.70.10">
    <property type="entry name" value="Cysteine proteinases"/>
    <property type="match status" value="1"/>
</dbReference>
<protein>
    <recommendedName>
        <fullName evidence="3 9">Cysteine proteinase 1, mitochondrial</fullName>
        <ecNumber evidence="2 9">3.4.22.40</ecNumber>
    </recommendedName>
</protein>
<evidence type="ECO:0000256" key="1">
    <source>
        <dbReference type="ARBA" id="ARBA00000423"/>
    </source>
</evidence>
<dbReference type="InterPro" id="IPR000169">
    <property type="entry name" value="Pept_cys_AS"/>
</dbReference>
<keyword evidence="11" id="KW-1185">Reference proteome</keyword>
<comment type="function">
    <text evidence="9">Has aminopeptidase activity, shortening substrate peptides sequentially by 1 amino acid. Has bleomycin hydrolase activity, which can protect the cell from the toxic effects of bleomycin. Has homocysteine-thiolactonase activity, protecting the cell against homocysteine toxicity.</text>
</comment>